<dbReference type="EMBL" id="PYNF01000003">
    <property type="protein sequence ID" value="PSV00565.1"/>
    <property type="molecule type" value="Genomic_DNA"/>
</dbReference>
<organism evidence="1 2">
    <name type="scientific">Photobacterium kishitanii</name>
    <dbReference type="NCBI Taxonomy" id="318456"/>
    <lineage>
        <taxon>Bacteria</taxon>
        <taxon>Pseudomonadati</taxon>
        <taxon>Pseudomonadota</taxon>
        <taxon>Gammaproteobacteria</taxon>
        <taxon>Vibrionales</taxon>
        <taxon>Vibrionaceae</taxon>
        <taxon>Photobacterium</taxon>
    </lineage>
</organism>
<reference evidence="1 2" key="1">
    <citation type="submission" date="2018-01" db="EMBL/GenBank/DDBJ databases">
        <title>Whole genome sequencing of Histamine producing bacteria.</title>
        <authorList>
            <person name="Butler K."/>
        </authorList>
    </citation>
    <scope>NUCLEOTIDE SEQUENCE [LARGE SCALE GENOMIC DNA]</scope>
    <source>
        <strain evidence="1 2">FS-7.2</strain>
    </source>
</reference>
<sequence length="298" mass="33944">MRSYTKYQQQVIKELQLTLTDRDFKYSKAQNNHLKIIIEGVKSPLFTSATPSDCRSFQAFMSEVRCKIRESEKDKDDKEETKKPIIIKKDETPSNIDTVISLTLEQLNKAKDRIIESEADCIQSKRDAHAVIDRRRELVINTLKKAAKQKNIKLKGSDTKKIMREVTKQFYCALPNIKDYTTPKDVADDKKEGHSALNLNAIVKASIPKKTMSIISDQSNSKDDATCEEKNIAICEIKLLSDQDLRKELIKLQSRELSSLLTVVEIAQEQQYGENLSTVISMIDKFGIDVTDIVNAKK</sequence>
<evidence type="ECO:0000313" key="2">
    <source>
        <dbReference type="Proteomes" id="UP000241426"/>
    </source>
</evidence>
<comment type="caution">
    <text evidence="1">The sequence shown here is derived from an EMBL/GenBank/DDBJ whole genome shotgun (WGS) entry which is preliminary data.</text>
</comment>
<name>A0A2T3KLH0_9GAMM</name>
<dbReference type="RefSeq" id="WP_107289195.1">
    <property type="nucleotide sequence ID" value="NZ_PYNF01000003.1"/>
</dbReference>
<proteinExistence type="predicted"/>
<dbReference type="AlphaFoldDB" id="A0A2T3KLH0"/>
<accession>A0A2T3KLH0</accession>
<evidence type="ECO:0000313" key="1">
    <source>
        <dbReference type="EMBL" id="PSV00565.1"/>
    </source>
</evidence>
<dbReference type="Proteomes" id="UP000241426">
    <property type="component" value="Unassembled WGS sequence"/>
</dbReference>
<protein>
    <submittedName>
        <fullName evidence="1">Uncharacterized protein</fullName>
    </submittedName>
</protein>
<gene>
    <name evidence="1" type="ORF">C9J27_05365</name>
</gene>